<dbReference type="AlphaFoldDB" id="A0AAN9Q0U2"/>
<evidence type="ECO:0000313" key="1">
    <source>
        <dbReference type="EMBL" id="KAK7320015.1"/>
    </source>
</evidence>
<sequence length="101" mass="11132">MDFETWKGAAPRTHPLVSFSARLSLAHGRSRTASGSRLTIVWFVSDSVRLSLSLTLSPCTSLSLAVFILTTTTTTPESTTSLWLDSRSHHHSRFTLLITTL</sequence>
<dbReference type="Proteomes" id="UP001359559">
    <property type="component" value="Unassembled WGS sequence"/>
</dbReference>
<gene>
    <name evidence="1" type="ORF">RJT34_04744</name>
</gene>
<protein>
    <submittedName>
        <fullName evidence="1">Uncharacterized protein</fullName>
    </submittedName>
</protein>
<dbReference type="EMBL" id="JAYKXN010000001">
    <property type="protein sequence ID" value="KAK7320015.1"/>
    <property type="molecule type" value="Genomic_DNA"/>
</dbReference>
<reference evidence="1 2" key="1">
    <citation type="submission" date="2024-01" db="EMBL/GenBank/DDBJ databases">
        <title>The genomes of 5 underutilized Papilionoideae crops provide insights into root nodulation and disease resistance.</title>
        <authorList>
            <person name="Yuan L."/>
        </authorList>
    </citation>
    <scope>NUCLEOTIDE SEQUENCE [LARGE SCALE GENOMIC DNA]</scope>
    <source>
        <strain evidence="1">LY-2023</strain>
        <tissue evidence="1">Leaf</tissue>
    </source>
</reference>
<proteinExistence type="predicted"/>
<accession>A0AAN9Q0U2</accession>
<evidence type="ECO:0000313" key="2">
    <source>
        <dbReference type="Proteomes" id="UP001359559"/>
    </source>
</evidence>
<name>A0AAN9Q0U2_CLITE</name>
<keyword evidence="2" id="KW-1185">Reference proteome</keyword>
<organism evidence="1 2">
    <name type="scientific">Clitoria ternatea</name>
    <name type="common">Butterfly pea</name>
    <dbReference type="NCBI Taxonomy" id="43366"/>
    <lineage>
        <taxon>Eukaryota</taxon>
        <taxon>Viridiplantae</taxon>
        <taxon>Streptophyta</taxon>
        <taxon>Embryophyta</taxon>
        <taxon>Tracheophyta</taxon>
        <taxon>Spermatophyta</taxon>
        <taxon>Magnoliopsida</taxon>
        <taxon>eudicotyledons</taxon>
        <taxon>Gunneridae</taxon>
        <taxon>Pentapetalae</taxon>
        <taxon>rosids</taxon>
        <taxon>fabids</taxon>
        <taxon>Fabales</taxon>
        <taxon>Fabaceae</taxon>
        <taxon>Papilionoideae</taxon>
        <taxon>50 kb inversion clade</taxon>
        <taxon>NPAAA clade</taxon>
        <taxon>indigoferoid/millettioid clade</taxon>
        <taxon>Phaseoleae</taxon>
        <taxon>Clitoria</taxon>
    </lineage>
</organism>
<comment type="caution">
    <text evidence="1">The sequence shown here is derived from an EMBL/GenBank/DDBJ whole genome shotgun (WGS) entry which is preliminary data.</text>
</comment>